<keyword evidence="3" id="KW-1185">Reference proteome</keyword>
<reference evidence="2 3" key="1">
    <citation type="submission" date="2023-07" db="EMBL/GenBank/DDBJ databases">
        <title>Genomic Encyclopedia of Type Strains, Phase IV (KMG-IV): sequencing the most valuable type-strain genomes for metagenomic binning, comparative biology and taxonomic classification.</title>
        <authorList>
            <person name="Goeker M."/>
        </authorList>
    </citation>
    <scope>NUCLEOTIDE SEQUENCE [LARGE SCALE GENOMIC DNA]</scope>
    <source>
        <strain evidence="2 3">DSM 22170</strain>
    </source>
</reference>
<protein>
    <recommendedName>
        <fullName evidence="1">YqzN/YkzM domain-containing protein</fullName>
    </recommendedName>
</protein>
<evidence type="ECO:0000313" key="3">
    <source>
        <dbReference type="Proteomes" id="UP001185028"/>
    </source>
</evidence>
<organism evidence="2 3">
    <name type="scientific">Paenibacillus hunanensis</name>
    <dbReference type="NCBI Taxonomy" id="539262"/>
    <lineage>
        <taxon>Bacteria</taxon>
        <taxon>Bacillati</taxon>
        <taxon>Bacillota</taxon>
        <taxon>Bacilli</taxon>
        <taxon>Bacillales</taxon>
        <taxon>Paenibacillaceae</taxon>
        <taxon>Paenibacillus</taxon>
    </lineage>
</organism>
<dbReference type="Proteomes" id="UP001185028">
    <property type="component" value="Unassembled WGS sequence"/>
</dbReference>
<proteinExistence type="predicted"/>
<dbReference type="InterPro" id="IPR058869">
    <property type="entry name" value="YqzN_YkzM"/>
</dbReference>
<dbReference type="RefSeq" id="WP_229685542.1">
    <property type="nucleotide sequence ID" value="NZ_BMMB01000001.1"/>
</dbReference>
<evidence type="ECO:0000259" key="1">
    <source>
        <dbReference type="Pfam" id="PF26160"/>
    </source>
</evidence>
<gene>
    <name evidence="2" type="ORF">JOC58_001229</name>
</gene>
<dbReference type="Pfam" id="PF26160">
    <property type="entry name" value="YqzN_YkzM"/>
    <property type="match status" value="1"/>
</dbReference>
<accession>A0ABU1IYA2</accession>
<evidence type="ECO:0000313" key="2">
    <source>
        <dbReference type="EMBL" id="MDR6243342.1"/>
    </source>
</evidence>
<dbReference type="EMBL" id="JAVDQH010000004">
    <property type="protein sequence ID" value="MDR6243342.1"/>
    <property type="molecule type" value="Genomic_DNA"/>
</dbReference>
<name>A0ABU1IYA2_9BACL</name>
<feature type="domain" description="YqzN/YkzM" evidence="1">
    <location>
        <begin position="60"/>
        <end position="110"/>
    </location>
</feature>
<sequence>MSKDTMLHRLLQRARGWIRIEAKQRERMLAQHPQHLFEIMNRNEVDSMTVTTEVSAKQQARYSLQELLPYAQTTFGVKPEVMHGVFHDAADRTFTIEEVHTNIQQFMKAKVE</sequence>
<comment type="caution">
    <text evidence="2">The sequence shown here is derived from an EMBL/GenBank/DDBJ whole genome shotgun (WGS) entry which is preliminary data.</text>
</comment>